<proteinExistence type="predicted"/>
<feature type="non-terminal residue" evidence="2">
    <location>
        <position position="1"/>
    </location>
</feature>
<sequence>MTSSLANIFPYFHQVLFLMMLLVAEIIQADLQQQQPFPVLCWSHSTNHEIAKRARHLQEQLKNTMMRSSQCGKQHPIHHTPITPIKADSDATRASVLVMFRLNGLSIESLQNNDTSFHFLQRIFQSNTTMSWYEPRLHKNALDQGLKLMMNNYNASHPSANLGDVENKNNHTQHIHGPLGQQTLIVKANGRQQALSIIATSLPSSAAVQNGGSMGSDNATAPVIFDVDLSPSLAEHPAVFQDQYYDNADEDMQVLDEAFSAAYPNAVFLLVGKPGKQAPYSFSAYN</sequence>
<keyword evidence="3" id="KW-1185">Reference proteome</keyword>
<accession>A0A7R9GKK6</accession>
<keyword evidence="1" id="KW-0732">Signal</keyword>
<gene>
    <name evidence="2" type="ORF">NMOB1V02_LOCUS12169</name>
</gene>
<dbReference type="EMBL" id="CAJPEX010008723">
    <property type="protein sequence ID" value="CAG0924716.1"/>
    <property type="molecule type" value="Genomic_DNA"/>
</dbReference>
<reference evidence="2" key="1">
    <citation type="submission" date="2020-11" db="EMBL/GenBank/DDBJ databases">
        <authorList>
            <person name="Tran Van P."/>
        </authorList>
    </citation>
    <scope>NUCLEOTIDE SEQUENCE</scope>
</reference>
<dbReference type="AlphaFoldDB" id="A0A7R9GKK6"/>
<name>A0A7R9GKK6_9CRUS</name>
<organism evidence="2">
    <name type="scientific">Notodromas monacha</name>
    <dbReference type="NCBI Taxonomy" id="399045"/>
    <lineage>
        <taxon>Eukaryota</taxon>
        <taxon>Metazoa</taxon>
        <taxon>Ecdysozoa</taxon>
        <taxon>Arthropoda</taxon>
        <taxon>Crustacea</taxon>
        <taxon>Oligostraca</taxon>
        <taxon>Ostracoda</taxon>
        <taxon>Podocopa</taxon>
        <taxon>Podocopida</taxon>
        <taxon>Cypridocopina</taxon>
        <taxon>Cypridoidea</taxon>
        <taxon>Cyprididae</taxon>
        <taxon>Notodromas</taxon>
    </lineage>
</organism>
<feature type="chain" id="PRO_5036403297" evidence="1">
    <location>
        <begin position="30"/>
        <end position="286"/>
    </location>
</feature>
<protein>
    <submittedName>
        <fullName evidence="2">Uncharacterized protein</fullName>
    </submittedName>
</protein>
<dbReference type="EMBL" id="OA890760">
    <property type="protein sequence ID" value="CAD7284564.1"/>
    <property type="molecule type" value="Genomic_DNA"/>
</dbReference>
<dbReference type="Proteomes" id="UP000678499">
    <property type="component" value="Unassembled WGS sequence"/>
</dbReference>
<evidence type="ECO:0000256" key="1">
    <source>
        <dbReference type="SAM" id="SignalP"/>
    </source>
</evidence>
<feature type="signal peptide" evidence="1">
    <location>
        <begin position="1"/>
        <end position="29"/>
    </location>
</feature>
<evidence type="ECO:0000313" key="3">
    <source>
        <dbReference type="Proteomes" id="UP000678499"/>
    </source>
</evidence>
<evidence type="ECO:0000313" key="2">
    <source>
        <dbReference type="EMBL" id="CAD7284564.1"/>
    </source>
</evidence>